<dbReference type="AlphaFoldDB" id="A0A068TXU3"/>
<dbReference type="Pfam" id="PF01554">
    <property type="entry name" value="MatE"/>
    <property type="match status" value="2"/>
</dbReference>
<feature type="transmembrane region" description="Helical" evidence="6">
    <location>
        <begin position="327"/>
        <end position="347"/>
    </location>
</feature>
<comment type="subcellular location">
    <subcellularLocation>
        <location evidence="1">Membrane</location>
        <topology evidence="1">Multi-pass membrane protein</topology>
    </subcellularLocation>
</comment>
<dbReference type="FunCoup" id="A0A068TXU3">
    <property type="interactions" value="669"/>
</dbReference>
<protein>
    <recommendedName>
        <fullName evidence="6">Protein DETOXIFICATION</fullName>
    </recommendedName>
    <alternativeName>
        <fullName evidence="6">Multidrug and toxic compound extrusion protein</fullName>
    </alternativeName>
</protein>
<dbReference type="GO" id="GO:0015297">
    <property type="term" value="F:antiporter activity"/>
    <property type="evidence" value="ECO:0007669"/>
    <property type="project" value="InterPro"/>
</dbReference>
<keyword evidence="3 6" id="KW-0812">Transmembrane</keyword>
<dbReference type="CDD" id="cd13132">
    <property type="entry name" value="MATE_eukaryotic"/>
    <property type="match status" value="1"/>
</dbReference>
<proteinExistence type="inferred from homology"/>
<dbReference type="PhylomeDB" id="A0A068TXU3"/>
<keyword evidence="5 6" id="KW-0472">Membrane</keyword>
<evidence type="ECO:0000256" key="2">
    <source>
        <dbReference type="ARBA" id="ARBA00010199"/>
    </source>
</evidence>
<reference evidence="8" key="1">
    <citation type="journal article" date="2014" name="Science">
        <title>The coffee genome provides insight into the convergent evolution of caffeine biosynthesis.</title>
        <authorList>
            <person name="Denoeud F."/>
            <person name="Carretero-Paulet L."/>
            <person name="Dereeper A."/>
            <person name="Droc G."/>
            <person name="Guyot R."/>
            <person name="Pietrella M."/>
            <person name="Zheng C."/>
            <person name="Alberti A."/>
            <person name="Anthony F."/>
            <person name="Aprea G."/>
            <person name="Aury J.M."/>
            <person name="Bento P."/>
            <person name="Bernard M."/>
            <person name="Bocs S."/>
            <person name="Campa C."/>
            <person name="Cenci A."/>
            <person name="Combes M.C."/>
            <person name="Crouzillat D."/>
            <person name="Da Silva C."/>
            <person name="Daddiego L."/>
            <person name="De Bellis F."/>
            <person name="Dussert S."/>
            <person name="Garsmeur O."/>
            <person name="Gayraud T."/>
            <person name="Guignon V."/>
            <person name="Jahn K."/>
            <person name="Jamilloux V."/>
            <person name="Joet T."/>
            <person name="Labadie K."/>
            <person name="Lan T."/>
            <person name="Leclercq J."/>
            <person name="Lepelley M."/>
            <person name="Leroy T."/>
            <person name="Li L.T."/>
            <person name="Librado P."/>
            <person name="Lopez L."/>
            <person name="Munoz A."/>
            <person name="Noel B."/>
            <person name="Pallavicini A."/>
            <person name="Perrotta G."/>
            <person name="Poncet V."/>
            <person name="Pot D."/>
            <person name="Priyono X."/>
            <person name="Rigoreau M."/>
            <person name="Rouard M."/>
            <person name="Rozas J."/>
            <person name="Tranchant-Dubreuil C."/>
            <person name="VanBuren R."/>
            <person name="Zhang Q."/>
            <person name="Andrade A.C."/>
            <person name="Argout X."/>
            <person name="Bertrand B."/>
            <person name="de Kochko A."/>
            <person name="Graziosi G."/>
            <person name="Henry R.J."/>
            <person name="Jayarama X."/>
            <person name="Ming R."/>
            <person name="Nagai C."/>
            <person name="Rounsley S."/>
            <person name="Sankoff D."/>
            <person name="Giuliano G."/>
            <person name="Albert V.A."/>
            <person name="Wincker P."/>
            <person name="Lashermes P."/>
        </authorList>
    </citation>
    <scope>NUCLEOTIDE SEQUENCE [LARGE SCALE GENOMIC DNA]</scope>
    <source>
        <strain evidence="8">cv. DH200-94</strain>
    </source>
</reference>
<feature type="transmembrane region" description="Helical" evidence="6">
    <location>
        <begin position="209"/>
        <end position="228"/>
    </location>
</feature>
<feature type="transmembrane region" description="Helical" evidence="6">
    <location>
        <begin position="367"/>
        <end position="391"/>
    </location>
</feature>
<sequence>MEDGLLVKEVEVKRERLTWGAVGEEMKKLCYLAGPMVAVTLSHFLLQVISLTMVGHLGELSLSSFAIAISVCGVTGLSFMLGMSCALETLCGQAYGAQQYQKLGTQTYTAIFCLLIVCIPISIMWIYLAKILILIGQDPLISQEAGKFAMWLIPTLFGYATFHPIVRYYQMQSQIFPLLMSSVISISFHVLVSWVLVYKSGLESRGGALAMGASIWVNVTILVLYMYYSSSCAKTRAPISREIFHGVREFFRFAIPSAVMICLEWWSYEVLILSSGLLPNPQLETSVLTVCLNTLITLYSVPYGLAAAVSTRVSNQLGAGNPEGARISVISVMLLAVIENIILNSALYGSRHVFGYVFSSDKEVVDYVTTMAPFLCLSISMDSIQGTLAGVQRGSGRQHIGAYINLAAFYLVGIPIALTLAFVVKLKIRGRGLWIGILSGSFLQSSLLAIVTICTNWEKEARNARERLFHKKFSAEDAVM</sequence>
<dbReference type="OMA" id="AFFSNWQ"/>
<feature type="transmembrane region" description="Helical" evidence="6">
    <location>
        <begin position="178"/>
        <end position="197"/>
    </location>
</feature>
<feature type="transmembrane region" description="Helical" evidence="6">
    <location>
        <begin position="29"/>
        <end position="53"/>
    </location>
</feature>
<dbReference type="GO" id="GO:0016020">
    <property type="term" value="C:membrane"/>
    <property type="evidence" value="ECO:0007669"/>
    <property type="project" value="UniProtKB-SubCell"/>
</dbReference>
<evidence type="ECO:0000256" key="3">
    <source>
        <dbReference type="ARBA" id="ARBA00022692"/>
    </source>
</evidence>
<dbReference type="Proteomes" id="UP000295252">
    <property type="component" value="Chromosome III"/>
</dbReference>
<organism evidence="7 8">
    <name type="scientific">Coffea canephora</name>
    <name type="common">Robusta coffee</name>
    <dbReference type="NCBI Taxonomy" id="49390"/>
    <lineage>
        <taxon>Eukaryota</taxon>
        <taxon>Viridiplantae</taxon>
        <taxon>Streptophyta</taxon>
        <taxon>Embryophyta</taxon>
        <taxon>Tracheophyta</taxon>
        <taxon>Spermatophyta</taxon>
        <taxon>Magnoliopsida</taxon>
        <taxon>eudicotyledons</taxon>
        <taxon>Gunneridae</taxon>
        <taxon>Pentapetalae</taxon>
        <taxon>asterids</taxon>
        <taxon>lamiids</taxon>
        <taxon>Gentianales</taxon>
        <taxon>Rubiaceae</taxon>
        <taxon>Ixoroideae</taxon>
        <taxon>Gardenieae complex</taxon>
        <taxon>Bertiereae - Coffeeae clade</taxon>
        <taxon>Coffeeae</taxon>
        <taxon>Coffea</taxon>
    </lineage>
</organism>
<dbReference type="GO" id="GO:0042910">
    <property type="term" value="F:xenobiotic transmembrane transporter activity"/>
    <property type="evidence" value="ECO:0007669"/>
    <property type="project" value="InterPro"/>
</dbReference>
<dbReference type="NCBIfam" id="TIGR00797">
    <property type="entry name" value="matE"/>
    <property type="match status" value="1"/>
</dbReference>
<evidence type="ECO:0000256" key="1">
    <source>
        <dbReference type="ARBA" id="ARBA00004141"/>
    </source>
</evidence>
<comment type="similarity">
    <text evidence="2 6">Belongs to the multi antimicrobial extrusion (MATE) (TC 2.A.66.1) family.</text>
</comment>
<feature type="transmembrane region" description="Helical" evidence="6">
    <location>
        <begin position="249"/>
        <end position="267"/>
    </location>
</feature>
<evidence type="ECO:0000256" key="4">
    <source>
        <dbReference type="ARBA" id="ARBA00022989"/>
    </source>
</evidence>
<feature type="transmembrane region" description="Helical" evidence="6">
    <location>
        <begin position="432"/>
        <end position="457"/>
    </location>
</feature>
<dbReference type="InterPro" id="IPR002528">
    <property type="entry name" value="MATE_fam"/>
</dbReference>
<dbReference type="InParanoid" id="A0A068TXU3"/>
<evidence type="ECO:0000256" key="6">
    <source>
        <dbReference type="RuleBase" id="RU004914"/>
    </source>
</evidence>
<dbReference type="GO" id="GO:1990961">
    <property type="term" value="P:xenobiotic detoxification by transmembrane export across the plasma membrane"/>
    <property type="evidence" value="ECO:0007669"/>
    <property type="project" value="InterPro"/>
</dbReference>
<feature type="transmembrane region" description="Helical" evidence="6">
    <location>
        <begin position="287"/>
        <end position="306"/>
    </location>
</feature>
<accession>A0A068TXU3</accession>
<evidence type="ECO:0000256" key="5">
    <source>
        <dbReference type="ARBA" id="ARBA00023136"/>
    </source>
</evidence>
<dbReference type="EMBL" id="HG739089">
    <property type="protein sequence ID" value="CDP00709.1"/>
    <property type="molecule type" value="Genomic_DNA"/>
</dbReference>
<keyword evidence="4 6" id="KW-1133">Transmembrane helix</keyword>
<dbReference type="OrthoDB" id="2126698at2759"/>
<dbReference type="InterPro" id="IPR045069">
    <property type="entry name" value="MATE_euk"/>
</dbReference>
<keyword evidence="8" id="KW-1185">Reference proteome</keyword>
<gene>
    <name evidence="7" type="ORF">GSCOC_T00032761001</name>
</gene>
<dbReference type="PANTHER" id="PTHR11206">
    <property type="entry name" value="MULTIDRUG RESISTANCE PROTEIN"/>
    <property type="match status" value="1"/>
</dbReference>
<evidence type="ECO:0000313" key="8">
    <source>
        <dbReference type="Proteomes" id="UP000295252"/>
    </source>
</evidence>
<name>A0A068TXU3_COFCA</name>
<feature type="transmembrane region" description="Helical" evidence="6">
    <location>
        <begin position="65"/>
        <end position="87"/>
    </location>
</feature>
<feature type="transmembrane region" description="Helical" evidence="6">
    <location>
        <begin position="403"/>
        <end position="426"/>
    </location>
</feature>
<feature type="transmembrane region" description="Helical" evidence="6">
    <location>
        <begin position="108"/>
        <end position="128"/>
    </location>
</feature>
<evidence type="ECO:0000313" key="7">
    <source>
        <dbReference type="EMBL" id="CDP00709.1"/>
    </source>
</evidence>
<feature type="transmembrane region" description="Helical" evidence="6">
    <location>
        <begin position="148"/>
        <end position="166"/>
    </location>
</feature>
<dbReference type="Gramene" id="CDP00709">
    <property type="protein sequence ID" value="CDP00709"/>
    <property type="gene ID" value="GSCOC_T00032761001"/>
</dbReference>